<dbReference type="EMBL" id="BGZK01000741">
    <property type="protein sequence ID" value="GBP58652.1"/>
    <property type="molecule type" value="Genomic_DNA"/>
</dbReference>
<comment type="caution">
    <text evidence="1">The sequence shown here is derived from an EMBL/GenBank/DDBJ whole genome shotgun (WGS) entry which is preliminary data.</text>
</comment>
<protein>
    <submittedName>
        <fullName evidence="1">Uncharacterized protein</fullName>
    </submittedName>
</protein>
<dbReference type="AlphaFoldDB" id="A0A4C1X6Z0"/>
<evidence type="ECO:0000313" key="1">
    <source>
        <dbReference type="EMBL" id="GBP58652.1"/>
    </source>
</evidence>
<accession>A0A4C1X6Z0</accession>
<keyword evidence="2" id="KW-1185">Reference proteome</keyword>
<gene>
    <name evidence="1" type="ORF">EVAR_38113_1</name>
</gene>
<reference evidence="1 2" key="1">
    <citation type="journal article" date="2019" name="Commun. Biol.">
        <title>The bagworm genome reveals a unique fibroin gene that provides high tensile strength.</title>
        <authorList>
            <person name="Kono N."/>
            <person name="Nakamura H."/>
            <person name="Ohtoshi R."/>
            <person name="Tomita M."/>
            <person name="Numata K."/>
            <person name="Arakawa K."/>
        </authorList>
    </citation>
    <scope>NUCLEOTIDE SEQUENCE [LARGE SCALE GENOMIC DNA]</scope>
</reference>
<dbReference type="Proteomes" id="UP000299102">
    <property type="component" value="Unassembled WGS sequence"/>
</dbReference>
<organism evidence="1 2">
    <name type="scientific">Eumeta variegata</name>
    <name type="common">Bagworm moth</name>
    <name type="synonym">Eumeta japonica</name>
    <dbReference type="NCBI Taxonomy" id="151549"/>
    <lineage>
        <taxon>Eukaryota</taxon>
        <taxon>Metazoa</taxon>
        <taxon>Ecdysozoa</taxon>
        <taxon>Arthropoda</taxon>
        <taxon>Hexapoda</taxon>
        <taxon>Insecta</taxon>
        <taxon>Pterygota</taxon>
        <taxon>Neoptera</taxon>
        <taxon>Endopterygota</taxon>
        <taxon>Lepidoptera</taxon>
        <taxon>Glossata</taxon>
        <taxon>Ditrysia</taxon>
        <taxon>Tineoidea</taxon>
        <taxon>Psychidae</taxon>
        <taxon>Oiketicinae</taxon>
        <taxon>Eumeta</taxon>
    </lineage>
</organism>
<sequence>MGGRIPLKFNRVRDGTHHVSTGSSVVASLLRLKLDLMNHWDTWPVHLSVDNLRPFGYGFSSSERWWLTIDHLRPSYLVLLVSETALRAKRSMRSVLTTIP</sequence>
<name>A0A4C1X6Z0_EUMVA</name>
<proteinExistence type="predicted"/>
<evidence type="ECO:0000313" key="2">
    <source>
        <dbReference type="Proteomes" id="UP000299102"/>
    </source>
</evidence>